<dbReference type="KEGG" id="vha:VIBHAR_00470"/>
<protein>
    <submittedName>
        <fullName evidence="1">Uncharacterized protein</fullName>
    </submittedName>
</protein>
<reference evidence="1 2" key="1">
    <citation type="submission" date="2007-08" db="EMBL/GenBank/DDBJ databases">
        <authorList>
            <consortium name="The Vibrio harveyi Genome Sequencing Project"/>
            <person name="Bassler B."/>
            <person name="Clifton S.W."/>
            <person name="Fulton L."/>
            <person name="Delehaunty K."/>
            <person name="Fronick C."/>
            <person name="Harrison M."/>
            <person name="Markivic C."/>
            <person name="Fulton R."/>
            <person name="Tin-Wollam A.-M."/>
            <person name="Shah N."/>
            <person name="Pepin K."/>
            <person name="Nash W."/>
            <person name="Thiruvilangam P."/>
            <person name="Bhonagiri V."/>
            <person name="Waters C."/>
            <person name="Tu K.C."/>
            <person name="Irgon J."/>
            <person name="Wilson R.K."/>
        </authorList>
    </citation>
    <scope>NUCLEOTIDE SEQUENCE [LARGE SCALE GENOMIC DNA]</scope>
    <source>
        <strain evidence="2">ATCC BAA-1116 / BB120</strain>
    </source>
</reference>
<dbReference type="EMBL" id="CP000789">
    <property type="protein sequence ID" value="ABU69480.1"/>
    <property type="molecule type" value="Genomic_DNA"/>
</dbReference>
<proteinExistence type="predicted"/>
<gene>
    <name evidence="1" type="ordered locus">VIBHAR_00470</name>
</gene>
<organism evidence="1 2">
    <name type="scientific">Vibrio campbellii (strain ATCC BAA-1116)</name>
    <dbReference type="NCBI Taxonomy" id="2902295"/>
    <lineage>
        <taxon>Bacteria</taxon>
        <taxon>Pseudomonadati</taxon>
        <taxon>Pseudomonadota</taxon>
        <taxon>Gammaproteobacteria</taxon>
        <taxon>Vibrionales</taxon>
        <taxon>Vibrionaceae</taxon>
        <taxon>Vibrio</taxon>
    </lineage>
</organism>
<evidence type="ECO:0000313" key="2">
    <source>
        <dbReference type="Proteomes" id="UP000008152"/>
    </source>
</evidence>
<dbReference type="AlphaFoldDB" id="A7N1C6"/>
<evidence type="ECO:0000313" key="1">
    <source>
        <dbReference type="EMBL" id="ABU69480.1"/>
    </source>
</evidence>
<dbReference type="Proteomes" id="UP000008152">
    <property type="component" value="Chromosome I"/>
</dbReference>
<sequence length="41" mass="4714">MSAFQIVKELDFLMKTIFKSTHRMRLKMVGDTGLEPVTPCL</sequence>
<accession>A7N1C6</accession>
<name>A7N1C6_VIBC1</name>